<dbReference type="CDD" id="cd01392">
    <property type="entry name" value="HTH_LacI"/>
    <property type="match status" value="1"/>
</dbReference>
<name>A0ABN3EZH3_9ACTN</name>
<evidence type="ECO:0000313" key="7">
    <source>
        <dbReference type="Proteomes" id="UP001500305"/>
    </source>
</evidence>
<dbReference type="Proteomes" id="UP001500305">
    <property type="component" value="Unassembled WGS sequence"/>
</dbReference>
<evidence type="ECO:0000256" key="4">
    <source>
        <dbReference type="SAM" id="MobiDB-lite"/>
    </source>
</evidence>
<dbReference type="PROSITE" id="PS00356">
    <property type="entry name" value="HTH_LACI_1"/>
    <property type="match status" value="1"/>
</dbReference>
<dbReference type="PANTHER" id="PTHR30146:SF155">
    <property type="entry name" value="ALANINE RACEMASE"/>
    <property type="match status" value="1"/>
</dbReference>
<dbReference type="PROSITE" id="PS50932">
    <property type="entry name" value="HTH_LACI_2"/>
    <property type="match status" value="1"/>
</dbReference>
<dbReference type="SUPFAM" id="SSF47413">
    <property type="entry name" value="lambda repressor-like DNA-binding domains"/>
    <property type="match status" value="1"/>
</dbReference>
<dbReference type="CDD" id="cd06267">
    <property type="entry name" value="PBP1_LacI_sugar_binding-like"/>
    <property type="match status" value="1"/>
</dbReference>
<proteinExistence type="predicted"/>
<feature type="region of interest" description="Disordered" evidence="4">
    <location>
        <begin position="320"/>
        <end position="350"/>
    </location>
</feature>
<reference evidence="6 7" key="1">
    <citation type="journal article" date="2019" name="Int. J. Syst. Evol. Microbiol.">
        <title>The Global Catalogue of Microorganisms (GCM) 10K type strain sequencing project: providing services to taxonomists for standard genome sequencing and annotation.</title>
        <authorList>
            <consortium name="The Broad Institute Genomics Platform"/>
            <consortium name="The Broad Institute Genome Sequencing Center for Infectious Disease"/>
            <person name="Wu L."/>
            <person name="Ma J."/>
        </authorList>
    </citation>
    <scope>NUCLEOTIDE SEQUENCE [LARGE SCALE GENOMIC DNA]</scope>
    <source>
        <strain evidence="6 7">JCM 7356</strain>
    </source>
</reference>
<keyword evidence="7" id="KW-1185">Reference proteome</keyword>
<sequence>MGRPTIADIARQAGVSKGAVSFALNGRPGVSQATRERILLVAREMNWRPHSAARALGGARSEAVGLVIARPARTIGVEPFFAQLLSGLQAGLSARAVALQLLVVEDTAAEIEVYRRWTSEHRVDGFIVVDLKVRDERIEILERLGVPAVVLGGPGRHGSLPSVWADDREAMLSIVHYLAALGHRRIAHLAGLPGFRHTQRRIRALRDSARSLGLVEAVSIPTDFSDAEGAAATRRQLARPERPTAIVYDSDVMAVAGLGVATEMGVAVPGELSIVSFDDSVLARIVHPALTALSRDTFALGEQVARQLLTAIDAPGTVRDLQTPTPLLTVRESTGRPAGEGALGNPDKPL</sequence>
<keyword evidence="3" id="KW-0804">Transcription</keyword>
<keyword evidence="2 6" id="KW-0238">DNA-binding</keyword>
<dbReference type="Gene3D" id="3.40.50.2300">
    <property type="match status" value="2"/>
</dbReference>
<dbReference type="EMBL" id="BAAATR010000062">
    <property type="protein sequence ID" value="GAA2278333.1"/>
    <property type="molecule type" value="Genomic_DNA"/>
</dbReference>
<evidence type="ECO:0000256" key="2">
    <source>
        <dbReference type="ARBA" id="ARBA00023125"/>
    </source>
</evidence>
<keyword evidence="1" id="KW-0805">Transcription regulation</keyword>
<dbReference type="SMART" id="SM00354">
    <property type="entry name" value="HTH_LACI"/>
    <property type="match status" value="1"/>
</dbReference>
<dbReference type="Pfam" id="PF00356">
    <property type="entry name" value="LacI"/>
    <property type="match status" value="1"/>
</dbReference>
<organism evidence="6 7">
    <name type="scientific">Kitasatospora cystarginea</name>
    <dbReference type="NCBI Taxonomy" id="58350"/>
    <lineage>
        <taxon>Bacteria</taxon>
        <taxon>Bacillati</taxon>
        <taxon>Actinomycetota</taxon>
        <taxon>Actinomycetes</taxon>
        <taxon>Kitasatosporales</taxon>
        <taxon>Streptomycetaceae</taxon>
        <taxon>Kitasatospora</taxon>
    </lineage>
</organism>
<dbReference type="PANTHER" id="PTHR30146">
    <property type="entry name" value="LACI-RELATED TRANSCRIPTIONAL REPRESSOR"/>
    <property type="match status" value="1"/>
</dbReference>
<dbReference type="InterPro" id="IPR046335">
    <property type="entry name" value="LacI/GalR-like_sensor"/>
</dbReference>
<dbReference type="InterPro" id="IPR010982">
    <property type="entry name" value="Lambda_DNA-bd_dom_sf"/>
</dbReference>
<dbReference type="Gene3D" id="1.10.260.40">
    <property type="entry name" value="lambda repressor-like DNA-binding domains"/>
    <property type="match status" value="1"/>
</dbReference>
<comment type="caution">
    <text evidence="6">The sequence shown here is derived from an EMBL/GenBank/DDBJ whole genome shotgun (WGS) entry which is preliminary data.</text>
</comment>
<dbReference type="Pfam" id="PF13377">
    <property type="entry name" value="Peripla_BP_3"/>
    <property type="match status" value="1"/>
</dbReference>
<feature type="domain" description="HTH lacI-type" evidence="5">
    <location>
        <begin position="4"/>
        <end position="58"/>
    </location>
</feature>
<evidence type="ECO:0000259" key="5">
    <source>
        <dbReference type="PROSITE" id="PS50932"/>
    </source>
</evidence>
<accession>A0ABN3EZH3</accession>
<dbReference type="InterPro" id="IPR028082">
    <property type="entry name" value="Peripla_BP_I"/>
</dbReference>
<evidence type="ECO:0000256" key="1">
    <source>
        <dbReference type="ARBA" id="ARBA00023015"/>
    </source>
</evidence>
<dbReference type="InterPro" id="IPR000843">
    <property type="entry name" value="HTH_LacI"/>
</dbReference>
<gene>
    <name evidence="6" type="ORF">GCM10010430_75370</name>
</gene>
<dbReference type="RefSeq" id="WP_344641078.1">
    <property type="nucleotide sequence ID" value="NZ_BAAATR010000062.1"/>
</dbReference>
<dbReference type="SUPFAM" id="SSF53822">
    <property type="entry name" value="Periplasmic binding protein-like I"/>
    <property type="match status" value="1"/>
</dbReference>
<dbReference type="GO" id="GO:0003677">
    <property type="term" value="F:DNA binding"/>
    <property type="evidence" value="ECO:0007669"/>
    <property type="project" value="UniProtKB-KW"/>
</dbReference>
<evidence type="ECO:0000313" key="6">
    <source>
        <dbReference type="EMBL" id="GAA2278333.1"/>
    </source>
</evidence>
<protein>
    <submittedName>
        <fullName evidence="6">LacI family DNA-binding transcriptional regulator</fullName>
    </submittedName>
</protein>
<evidence type="ECO:0000256" key="3">
    <source>
        <dbReference type="ARBA" id="ARBA00023163"/>
    </source>
</evidence>